<organism evidence="8 9">
    <name type="scientific">Duganella lactea</name>
    <dbReference type="NCBI Taxonomy" id="2692173"/>
    <lineage>
        <taxon>Bacteria</taxon>
        <taxon>Pseudomonadati</taxon>
        <taxon>Pseudomonadota</taxon>
        <taxon>Betaproteobacteria</taxon>
        <taxon>Burkholderiales</taxon>
        <taxon>Oxalobacteraceae</taxon>
        <taxon>Telluria group</taxon>
        <taxon>Duganella</taxon>
    </lineage>
</organism>
<keyword evidence="3" id="KW-0175">Coiled coil</keyword>
<evidence type="ECO:0000313" key="8">
    <source>
        <dbReference type="EMBL" id="MYM34732.1"/>
    </source>
</evidence>
<name>A0ABW9V7J1_9BURK</name>
<keyword evidence="9" id="KW-1185">Reference proteome</keyword>
<protein>
    <recommendedName>
        <fullName evidence="5">Flagellar hook-associated protein 2</fullName>
        <shortName evidence="5">HAP2</shortName>
    </recommendedName>
    <alternativeName>
        <fullName evidence="5">Flagellar cap protein</fullName>
    </alternativeName>
</protein>
<keyword evidence="5" id="KW-0964">Secreted</keyword>
<dbReference type="InterPro" id="IPR040026">
    <property type="entry name" value="FliD"/>
</dbReference>
<comment type="similarity">
    <text evidence="1 5">Belongs to the FliD family.</text>
</comment>
<evidence type="ECO:0000256" key="3">
    <source>
        <dbReference type="ARBA" id="ARBA00023054"/>
    </source>
</evidence>
<comment type="function">
    <text evidence="5">Required for morphogenesis and for the elongation of the flagellar filament by facilitating polymerization of the flagellin monomers at the tip of growing filament. Forms a capping structure, which prevents flagellin subunits (transported through the central channel of the flagellum) from leaking out without polymerization at the distal end.</text>
</comment>
<keyword evidence="4 5" id="KW-0975">Bacterial flagellum</keyword>
<dbReference type="EMBL" id="WWCO01000006">
    <property type="protein sequence ID" value="MYM34732.1"/>
    <property type="molecule type" value="Genomic_DNA"/>
</dbReference>
<proteinExistence type="inferred from homology"/>
<feature type="domain" description="Flagellar hook-associated protein 2 C-terminal" evidence="7">
    <location>
        <begin position="225"/>
        <end position="461"/>
    </location>
</feature>
<evidence type="ECO:0000256" key="4">
    <source>
        <dbReference type="ARBA" id="ARBA00023143"/>
    </source>
</evidence>
<dbReference type="PANTHER" id="PTHR30288:SF0">
    <property type="entry name" value="FLAGELLAR HOOK-ASSOCIATED PROTEIN 2"/>
    <property type="match status" value="1"/>
</dbReference>
<sequence>MATITSPTYDPKTTAENLANTYVAAGKAILDRQTAAAKATATALTTLGSALSTFQSTLTSLASGTSSVTSTKAAFSNTAVGNGTASANAQAGNYSFFVKQLATAGQYGYAIPDNITGAAGTMRIALGSASTGGPNYIDVDLSAANTDGVAALSAKELAAAINAAPGNQSRVTASVMTINQQTRLVLTSTATGEANEVTGIDTSSLGNSGLEAALDDSNKTLMTKAKDAIVVAGGKAGTEIQQASNTFSVVDGVKFTITQAQGANDADVTLTVGPDNNGTAANVQKFVDAYNTLQGVIKTLTAAGDHSLTSATGTAITSDDAAFYNDSGLLNLRDRLNGLLRDATGGQSLVNYGIAATKDGTLALDTNRLNKAIAANPEGLDKLLGRAGVGVDSGVLGGMNKLTTLWTNTAGGQISQRRDQNNKQQTDLTARQSTIQTQFDNAYKRYLAQFTALQQLQSSMTSTSNMFTAMFSSNSGS</sequence>
<keyword evidence="8" id="KW-0969">Cilium</keyword>
<feature type="domain" description="Flagellar hook-associated protein 2 N-terminal" evidence="6">
    <location>
        <begin position="10"/>
        <end position="104"/>
    </location>
</feature>
<dbReference type="Pfam" id="PF07195">
    <property type="entry name" value="FliD_C"/>
    <property type="match status" value="1"/>
</dbReference>
<dbReference type="Proteomes" id="UP000449678">
    <property type="component" value="Unassembled WGS sequence"/>
</dbReference>
<comment type="caution">
    <text evidence="8">The sequence shown here is derived from an EMBL/GenBank/DDBJ whole genome shotgun (WGS) entry which is preliminary data.</text>
</comment>
<comment type="subcellular location">
    <subcellularLocation>
        <location evidence="5">Secreted</location>
    </subcellularLocation>
    <subcellularLocation>
        <location evidence="5">Bacterial flagellum</location>
    </subcellularLocation>
</comment>
<evidence type="ECO:0000256" key="5">
    <source>
        <dbReference type="RuleBase" id="RU362066"/>
    </source>
</evidence>
<evidence type="ECO:0000256" key="1">
    <source>
        <dbReference type="ARBA" id="ARBA00009764"/>
    </source>
</evidence>
<dbReference type="Pfam" id="PF02465">
    <property type="entry name" value="FliD_N"/>
    <property type="match status" value="1"/>
</dbReference>
<evidence type="ECO:0000256" key="2">
    <source>
        <dbReference type="ARBA" id="ARBA00011255"/>
    </source>
</evidence>
<keyword evidence="8" id="KW-0966">Cell projection</keyword>
<evidence type="ECO:0000259" key="7">
    <source>
        <dbReference type="Pfam" id="PF07195"/>
    </source>
</evidence>
<dbReference type="PANTHER" id="PTHR30288">
    <property type="entry name" value="FLAGELLAR CAP/ASSEMBLY PROTEIN FLID"/>
    <property type="match status" value="1"/>
</dbReference>
<dbReference type="InterPro" id="IPR010809">
    <property type="entry name" value="FliD_C"/>
</dbReference>
<dbReference type="InterPro" id="IPR003481">
    <property type="entry name" value="FliD_N"/>
</dbReference>
<evidence type="ECO:0000259" key="6">
    <source>
        <dbReference type="Pfam" id="PF02465"/>
    </source>
</evidence>
<accession>A0ABW9V7J1</accession>
<comment type="subunit">
    <text evidence="2 5">Homopentamer.</text>
</comment>
<gene>
    <name evidence="8" type="primary">fliD</name>
    <name evidence="8" type="ORF">GTP38_10315</name>
</gene>
<evidence type="ECO:0000313" key="9">
    <source>
        <dbReference type="Proteomes" id="UP000449678"/>
    </source>
</evidence>
<reference evidence="8 9" key="1">
    <citation type="submission" date="2019-12" db="EMBL/GenBank/DDBJ databases">
        <title>Novel species isolated from a subtropical stream in China.</title>
        <authorList>
            <person name="Lu H."/>
        </authorList>
    </citation>
    <scope>NUCLEOTIDE SEQUENCE [LARGE SCALE GENOMIC DNA]</scope>
    <source>
        <strain evidence="8 9">FT94W</strain>
    </source>
</reference>
<keyword evidence="8" id="KW-0282">Flagellum</keyword>
<dbReference type="RefSeq" id="WP_160990130.1">
    <property type="nucleotide sequence ID" value="NZ_WWCO01000006.1"/>
</dbReference>